<feature type="compositionally biased region" description="Low complexity" evidence="1">
    <location>
        <begin position="16"/>
        <end position="26"/>
    </location>
</feature>
<reference evidence="2 3" key="1">
    <citation type="submission" date="2016-03" db="EMBL/GenBank/DDBJ databases">
        <title>Whole genome sequencing of Grifola frondosa 9006-11.</title>
        <authorList>
            <person name="Min B."/>
            <person name="Park H."/>
            <person name="Kim J.-G."/>
            <person name="Cho H."/>
            <person name="Oh Y.-L."/>
            <person name="Kong W.-S."/>
            <person name="Choi I.-G."/>
        </authorList>
    </citation>
    <scope>NUCLEOTIDE SEQUENCE [LARGE SCALE GENOMIC DNA]</scope>
    <source>
        <strain evidence="2 3">9006-11</strain>
    </source>
</reference>
<gene>
    <name evidence="2" type="ORF">A0H81_04810</name>
</gene>
<comment type="caution">
    <text evidence="2">The sequence shown here is derived from an EMBL/GenBank/DDBJ whole genome shotgun (WGS) entry which is preliminary data.</text>
</comment>
<dbReference type="Proteomes" id="UP000092993">
    <property type="component" value="Unassembled WGS sequence"/>
</dbReference>
<accession>A0A1C7ME63</accession>
<evidence type="ECO:0000256" key="1">
    <source>
        <dbReference type="SAM" id="MobiDB-lite"/>
    </source>
</evidence>
<dbReference type="AlphaFoldDB" id="A0A1C7ME63"/>
<evidence type="ECO:0000313" key="2">
    <source>
        <dbReference type="EMBL" id="OBZ75170.1"/>
    </source>
</evidence>
<name>A0A1C7ME63_GRIFR</name>
<keyword evidence="3" id="KW-1185">Reference proteome</keyword>
<sequence length="114" mass="11524">MAQKAKPAAPRLPVGAAVTTTAPGSTATAASATISATAVVFAPPALVETPALKPAEAPSQTQGQGWGKKVKPPSMILDEDVNGFKTQRGGKKGGGGKHKGRKVRCIIISVVAFH</sequence>
<dbReference type="OrthoDB" id="3261789at2759"/>
<feature type="region of interest" description="Disordered" evidence="1">
    <location>
        <begin position="54"/>
        <end position="99"/>
    </location>
</feature>
<protein>
    <submittedName>
        <fullName evidence="2">Uncharacterized protein</fullName>
    </submittedName>
</protein>
<feature type="compositionally biased region" description="Basic residues" evidence="1">
    <location>
        <begin position="88"/>
        <end position="99"/>
    </location>
</feature>
<organism evidence="2 3">
    <name type="scientific">Grifola frondosa</name>
    <name type="common">Maitake</name>
    <name type="synonym">Polyporus frondosus</name>
    <dbReference type="NCBI Taxonomy" id="5627"/>
    <lineage>
        <taxon>Eukaryota</taxon>
        <taxon>Fungi</taxon>
        <taxon>Dikarya</taxon>
        <taxon>Basidiomycota</taxon>
        <taxon>Agaricomycotina</taxon>
        <taxon>Agaricomycetes</taxon>
        <taxon>Polyporales</taxon>
        <taxon>Grifolaceae</taxon>
        <taxon>Grifola</taxon>
    </lineage>
</organism>
<evidence type="ECO:0000313" key="3">
    <source>
        <dbReference type="Proteomes" id="UP000092993"/>
    </source>
</evidence>
<feature type="region of interest" description="Disordered" evidence="1">
    <location>
        <begin position="1"/>
        <end position="26"/>
    </location>
</feature>
<dbReference type="EMBL" id="LUGG01000004">
    <property type="protein sequence ID" value="OBZ75170.1"/>
    <property type="molecule type" value="Genomic_DNA"/>
</dbReference>
<proteinExistence type="predicted"/>